<evidence type="ECO:0000313" key="3">
    <source>
        <dbReference type="Proteomes" id="UP001159641"/>
    </source>
</evidence>
<evidence type="ECO:0000313" key="2">
    <source>
        <dbReference type="EMBL" id="KAJ8778526.1"/>
    </source>
</evidence>
<feature type="region of interest" description="Disordered" evidence="1">
    <location>
        <begin position="300"/>
        <end position="327"/>
    </location>
</feature>
<keyword evidence="3" id="KW-1185">Reference proteome</keyword>
<sequence length="450" mass="46497">MPGHLWRCKHSCGAGGGTATGLREDRALQQPRSLAWGPGGPCCALSGVDSAPSRLLGAEEGLYAPGVTPVPEPPPLLVRACPPQLSGPSLQLLTCIQSWVWGAGSQEDPAEPLLSLGSYCSSPGLGLLLSPRLKDPRVGRPSRPGPPGKSPVLCRVAGTQVPVGGLQDRGEASPSQAQSQRNGHVFPNTALLSRGPPAPAPPGACRLDVPGCHTCTCTRAGVCTLMAHKCCLCALSGHIRGQAAGTHTPSPHATTWSEGPRPAPSLGTFPGVWEEEWETGHESHPALLLLGTTFPGVGDAQGQASAVGAEGGPEEGGLPGSSGGDGLVRTREPGGLDLSPARLCLWLALSRRNQFRIRVFPPHFSSLCGSTKVRSPDPSVPLDLVLASRPPELWATWKAGPGARDGYLLRLSEPVEKTIILGPGALNATFPGPLPSGHYALGLRVLAGPF</sequence>
<feature type="region of interest" description="Disordered" evidence="1">
    <location>
        <begin position="244"/>
        <end position="264"/>
    </location>
</feature>
<proteinExistence type="predicted"/>
<feature type="compositionally biased region" description="Gly residues" evidence="1">
    <location>
        <begin position="309"/>
        <end position="326"/>
    </location>
</feature>
<evidence type="ECO:0000256" key="1">
    <source>
        <dbReference type="SAM" id="MobiDB-lite"/>
    </source>
</evidence>
<name>A0AB34GES1_ESCRO</name>
<dbReference type="Proteomes" id="UP001159641">
    <property type="component" value="Unassembled WGS sequence"/>
</dbReference>
<feature type="region of interest" description="Disordered" evidence="1">
    <location>
        <begin position="131"/>
        <end position="154"/>
    </location>
</feature>
<comment type="caution">
    <text evidence="2">The sequence shown here is derived from an EMBL/GenBank/DDBJ whole genome shotgun (WGS) entry which is preliminary data.</text>
</comment>
<gene>
    <name evidence="2" type="ORF">J1605_013495</name>
</gene>
<protein>
    <submittedName>
        <fullName evidence="2">Uncharacterized protein</fullName>
    </submittedName>
</protein>
<reference evidence="2 3" key="1">
    <citation type="submission" date="2022-11" db="EMBL/GenBank/DDBJ databases">
        <title>Whole genome sequence of Eschrichtius robustus ER-17-0199.</title>
        <authorList>
            <person name="Bruniche-Olsen A."/>
            <person name="Black A.N."/>
            <person name="Fields C.J."/>
            <person name="Walden K."/>
            <person name="Dewoody J.A."/>
        </authorList>
    </citation>
    <scope>NUCLEOTIDE SEQUENCE [LARGE SCALE GENOMIC DNA]</scope>
    <source>
        <strain evidence="2">ER-17-0199</strain>
        <tissue evidence="2">Blubber</tissue>
    </source>
</reference>
<accession>A0AB34GES1</accession>
<organism evidence="2 3">
    <name type="scientific">Eschrichtius robustus</name>
    <name type="common">California gray whale</name>
    <name type="synonym">Eschrichtius gibbosus</name>
    <dbReference type="NCBI Taxonomy" id="9764"/>
    <lineage>
        <taxon>Eukaryota</taxon>
        <taxon>Metazoa</taxon>
        <taxon>Chordata</taxon>
        <taxon>Craniata</taxon>
        <taxon>Vertebrata</taxon>
        <taxon>Euteleostomi</taxon>
        <taxon>Mammalia</taxon>
        <taxon>Eutheria</taxon>
        <taxon>Laurasiatheria</taxon>
        <taxon>Artiodactyla</taxon>
        <taxon>Whippomorpha</taxon>
        <taxon>Cetacea</taxon>
        <taxon>Mysticeti</taxon>
        <taxon>Eschrichtiidae</taxon>
        <taxon>Eschrichtius</taxon>
    </lineage>
</organism>
<dbReference type="EMBL" id="JAIQCJ010002242">
    <property type="protein sequence ID" value="KAJ8778526.1"/>
    <property type="molecule type" value="Genomic_DNA"/>
</dbReference>
<dbReference type="AlphaFoldDB" id="A0AB34GES1"/>
<feature type="compositionally biased region" description="Polar residues" evidence="1">
    <location>
        <begin position="245"/>
        <end position="257"/>
    </location>
</feature>